<dbReference type="STRING" id="34506.A0A090LTB8"/>
<name>A0A090LTB8_STRRB</name>
<dbReference type="Proteomes" id="UP000035682">
    <property type="component" value="Unplaced"/>
</dbReference>
<dbReference type="AlphaFoldDB" id="A0A090LTB8"/>
<dbReference type="SUPFAM" id="SSF48452">
    <property type="entry name" value="TPR-like"/>
    <property type="match status" value="1"/>
</dbReference>
<dbReference type="GO" id="GO:0003743">
    <property type="term" value="F:translation initiation factor activity"/>
    <property type="evidence" value="ECO:0007669"/>
    <property type="project" value="UniProtKB-UniRule"/>
</dbReference>
<protein>
    <recommendedName>
        <fullName evidence="4">Eukaryotic translation initiation factor 3 subunit L</fullName>
        <shortName evidence="4">eIF3l</shortName>
    </recommendedName>
</protein>
<evidence type="ECO:0000313" key="7">
    <source>
        <dbReference type="WBParaSite" id="SRAE_X000078700.1"/>
    </source>
</evidence>
<dbReference type="GO" id="GO:0005852">
    <property type="term" value="C:eukaryotic translation initiation factor 3 complex"/>
    <property type="evidence" value="ECO:0007669"/>
    <property type="project" value="UniProtKB-UniRule"/>
</dbReference>
<keyword evidence="2 4" id="KW-0396">Initiation factor</keyword>
<evidence type="ECO:0000256" key="3">
    <source>
        <dbReference type="ARBA" id="ARBA00022917"/>
    </source>
</evidence>
<dbReference type="InterPro" id="IPR011990">
    <property type="entry name" value="TPR-like_helical_dom_sf"/>
</dbReference>
<dbReference type="GO" id="GO:0016282">
    <property type="term" value="C:eukaryotic 43S preinitiation complex"/>
    <property type="evidence" value="ECO:0007669"/>
    <property type="project" value="UniProtKB-UniRule"/>
</dbReference>
<reference evidence="7" key="2">
    <citation type="submission" date="2020-12" db="UniProtKB">
        <authorList>
            <consortium name="WormBaseParasite"/>
        </authorList>
    </citation>
    <scope>IDENTIFICATION</scope>
</reference>
<dbReference type="RefSeq" id="XP_024510658.1">
    <property type="nucleotide sequence ID" value="XM_024645173.1"/>
</dbReference>
<dbReference type="GO" id="GO:0001732">
    <property type="term" value="P:formation of cytoplasmic translation initiation complex"/>
    <property type="evidence" value="ECO:0007669"/>
    <property type="project" value="UniProtKB-UniRule"/>
</dbReference>
<gene>
    <name evidence="5 7 8" type="ORF">SRAE_X000078700</name>
</gene>
<keyword evidence="1 4" id="KW-0963">Cytoplasm</keyword>
<dbReference type="WBParaSite" id="SRAE_X000078700.1">
    <property type="protein sequence ID" value="SRAE_X000078700.1"/>
    <property type="gene ID" value="WBGene00266348"/>
</dbReference>
<organism evidence="5">
    <name type="scientific">Strongyloides ratti</name>
    <name type="common">Parasitic roundworm</name>
    <dbReference type="NCBI Taxonomy" id="34506"/>
    <lineage>
        <taxon>Eukaryota</taxon>
        <taxon>Metazoa</taxon>
        <taxon>Ecdysozoa</taxon>
        <taxon>Nematoda</taxon>
        <taxon>Chromadorea</taxon>
        <taxon>Rhabditida</taxon>
        <taxon>Tylenchina</taxon>
        <taxon>Panagrolaimomorpha</taxon>
        <taxon>Strongyloidoidea</taxon>
        <taxon>Strongyloididae</taxon>
        <taxon>Strongyloides</taxon>
    </lineage>
</organism>
<dbReference type="CTD" id="36383842"/>
<evidence type="ECO:0000256" key="1">
    <source>
        <dbReference type="ARBA" id="ARBA00022490"/>
    </source>
</evidence>
<evidence type="ECO:0000313" key="6">
    <source>
        <dbReference type="Proteomes" id="UP000035682"/>
    </source>
</evidence>
<evidence type="ECO:0000256" key="4">
    <source>
        <dbReference type="HAMAP-Rule" id="MF_03011"/>
    </source>
</evidence>
<reference evidence="5 6" key="1">
    <citation type="submission" date="2014-09" db="EMBL/GenBank/DDBJ databases">
        <authorList>
            <person name="Martin A.A."/>
        </authorList>
    </citation>
    <scope>NUCLEOTIDE SEQUENCE</scope>
    <source>
        <strain evidence="6">ED321</strain>
        <strain evidence="5">ED321 Heterogonic</strain>
    </source>
</reference>
<comment type="subcellular location">
    <subcellularLocation>
        <location evidence="4">Cytoplasm</location>
    </subcellularLocation>
</comment>
<proteinExistence type="inferred from homology"/>
<dbReference type="InterPro" id="IPR019382">
    <property type="entry name" value="eIF3l"/>
</dbReference>
<keyword evidence="3 4" id="KW-0648">Protein biosynthesis</keyword>
<accession>A0A090LTB8</accession>
<dbReference type="OrthoDB" id="15082at2759"/>
<evidence type="ECO:0000256" key="2">
    <source>
        <dbReference type="ARBA" id="ARBA00022540"/>
    </source>
</evidence>
<dbReference type="eggNOG" id="KOG3677">
    <property type="taxonomic scope" value="Eukaryota"/>
</dbReference>
<dbReference type="OMA" id="INRVTAC"/>
<dbReference type="EMBL" id="LN609530">
    <property type="protein sequence ID" value="CEF71462.1"/>
    <property type="molecule type" value="Genomic_DNA"/>
</dbReference>
<dbReference type="GeneID" id="36383842"/>
<comment type="similarity">
    <text evidence="4">Belongs to the eIF-3 subunit L family.</text>
</comment>
<dbReference type="GO" id="GO:0033290">
    <property type="term" value="C:eukaryotic 48S preinitiation complex"/>
    <property type="evidence" value="ECO:0007669"/>
    <property type="project" value="UniProtKB-UniRule"/>
</dbReference>
<comment type="function">
    <text evidence="4">Component of the eukaryotic translation initiation factor 3 (eIF-3) complex, which is involved in protein synthesis of a specialized repertoire of mRNAs and, together with other initiation factors, stimulates binding of mRNA and methionyl-tRNAi to the 40S ribosome. The eIF-3 complex specifically targets and initiates translation of a subset of mRNAs involved in cell proliferation.</text>
</comment>
<sequence>METKNLSCLNNKRDKEVSIPSDVIKFIVYFKKLFDSQNVNELQLIYDQGFTDITEKYFIKSSWPNPSLVEEIISYPKDNFMIIYKEFYYRDNYYRSNKKLLSVTSQYESFMNLNNFFSLLLNDNEDNTLSTNFLLPGNWIWDIIEGFINQYVTYCYYKANPSLRTPEENKKLKEIEKNEICWNIYTVLNILYSLICKNQINEQLIAIRDGKNPDDVANDYGKNDLYFKIGYFSIIGLFRLQVHLGDYNEALKIIENVILEDNSLFSTVPSCCITVYYNIGFCHMMIRNYNEAINVLEICSLYIQKIINLYTLQNLGNYKKSIEIEIFYKYHEKILILLAICLTITPKKIEDSVMTLLQKKYNEEYNRMMNGEINEYKKCFIIGAPKFVSPNNIIYEGNSISREALQRQCSVFIDGMKGQIWTPVIRSYLKLYNTLSIDKLAHLMNLSCDDVTLLLMNYKKSTGSIGKEIDEIKNDYDNITLDLDFHIDDKIVKVADIRFTRNLADYFFKNSLKFKALTVKAKAINLNKRSTIINRNEDRNGYKNFNKFICI</sequence>
<dbReference type="WormBase" id="SRAE_X000078700">
    <property type="protein sequence ID" value="SRP02073"/>
    <property type="gene ID" value="WBGene00266348"/>
</dbReference>
<keyword evidence="6" id="KW-1185">Reference proteome</keyword>
<evidence type="ECO:0000313" key="8">
    <source>
        <dbReference type="WormBase" id="SRAE_X000078700"/>
    </source>
</evidence>
<comment type="subunit">
    <text evidence="4">Component of the eukaryotic translation initiation factor 3 (eIF-3) complex.</text>
</comment>
<dbReference type="HAMAP" id="MF_03011">
    <property type="entry name" value="eIF3l"/>
    <property type="match status" value="1"/>
</dbReference>
<evidence type="ECO:0000313" key="5">
    <source>
        <dbReference type="EMBL" id="CEF71462.1"/>
    </source>
</evidence>
<dbReference type="Gene3D" id="1.25.40.10">
    <property type="entry name" value="Tetratricopeptide repeat domain"/>
    <property type="match status" value="1"/>
</dbReference>
<dbReference type="PANTHER" id="PTHR13242:SF0">
    <property type="entry name" value="EUKARYOTIC TRANSLATION INITIATION FACTOR 3 SUBUNIT L"/>
    <property type="match status" value="1"/>
</dbReference>
<dbReference type="PANTHER" id="PTHR13242">
    <property type="entry name" value="EUKARYOTIC TRANSLATION INITIATION FACTOR 3"/>
    <property type="match status" value="1"/>
</dbReference>
<dbReference type="Pfam" id="PF10255">
    <property type="entry name" value="Paf67"/>
    <property type="match status" value="1"/>
</dbReference>